<evidence type="ECO:0000313" key="10">
    <source>
        <dbReference type="EMBL" id="KAG7531596.1"/>
    </source>
</evidence>
<name>A0A8K0JJ72_9TREE</name>
<keyword evidence="6" id="KW-0472">Membrane</keyword>
<dbReference type="PANTHER" id="PTHR12820">
    <property type="entry name" value="VACUOLAR SORTING PROTEIN 53"/>
    <property type="match status" value="1"/>
</dbReference>
<evidence type="ECO:0000256" key="6">
    <source>
        <dbReference type="ARBA" id="ARBA00023136"/>
    </source>
</evidence>
<keyword evidence="5" id="KW-0333">Golgi apparatus</keyword>
<evidence type="ECO:0000259" key="9">
    <source>
        <dbReference type="Pfam" id="PF16854"/>
    </source>
</evidence>
<dbReference type="InterPro" id="IPR038260">
    <property type="entry name" value="Vps53_C_sf"/>
</dbReference>
<dbReference type="EMBL" id="JABELV010000087">
    <property type="protein sequence ID" value="KAG7531596.1"/>
    <property type="molecule type" value="Genomic_DNA"/>
</dbReference>
<dbReference type="GO" id="GO:0010008">
    <property type="term" value="C:endosome membrane"/>
    <property type="evidence" value="ECO:0007669"/>
    <property type="project" value="UniProtKB-SubCell"/>
</dbReference>
<comment type="similarity">
    <text evidence="3">Belongs to the VPS53 family.</text>
</comment>
<proteinExistence type="inferred from homology"/>
<sequence>MSIITPNVDKWKQVHAILAEQAGGGTETIDYQANDAMSELQRMLPDQVSLDNLHQLRRSQHSKIMALKSRITSLRAELVEKQDPGRMQETQRLISDLIGQVNDIREKAAEAEAIVTTITKDIQRLDLAKRNMTTAITALRRWGMLQQAHKELKELLVKRDYAPMANSIAAIDGLSTSLQALTTNPPVASVFKEISDVRTRVKDAVSHELDAFLLQDPNKPTDRDKVGEAYLVADALGSDFKAHAIERYVNTELREYRRIFAPSSEAGHLDNTARRFAWFRRVLKTHDEEHAPLFPPRWEVDRILVAKFADSTRTDLRTSIEGDRTPSVATLLEAWQVTLEWEAQMSQRFHKPFDKVVSDLPFGQASATVSSIFGESMKVFVDAQDKALSDMLSAYRGNRSRPSLEGASVESETPVSVLPSSTELFYFYAQILEQCRRYSTGRGMKDLAGVLAKWLRIYSDDVLIASMKKVETRPSMDGRPNLQEVKNACLALNTADYCLVTSTQLEEKLKDTIDLQFRDDVSFQAERDLFLGVISACLITILGELESACEPALSTVLRTSWSNVENVSGRSPYVSDLVGSIKSVAEVVRERVNQKRFVKSFADKAVGMIMTRYTAAVVRSRPLRKVGAEQVLLDVQAIKACLLEIPEPYTSSTANTYTRLVQKQTSQLETMLKVVLVPEDPPDGFVQNYCLLIGDKSFSNFQKVLDLKGTLRSNQQQLLDIFLSVTSSNPDLQDTSFLTTLDMDPENKSAAVASMVTRTDSRSNLSSQIGGPLRSETPKGFGDFKKLVSFAIHGQLTL</sequence>
<dbReference type="GO" id="GO:0042147">
    <property type="term" value="P:retrograde transport, endosome to Golgi"/>
    <property type="evidence" value="ECO:0007669"/>
    <property type="project" value="InterPro"/>
</dbReference>
<dbReference type="Gene3D" id="1.10.357.110">
    <property type="entry name" value="Vacuolar protein sorting-associated protein 53, C-terminus"/>
    <property type="match status" value="1"/>
</dbReference>
<reference evidence="10" key="1">
    <citation type="submission" date="2020-04" db="EMBL/GenBank/DDBJ databases">
        <title>Analysis of mating type loci in Filobasidium floriforme.</title>
        <authorList>
            <person name="Nowrousian M."/>
        </authorList>
    </citation>
    <scope>NUCLEOTIDE SEQUENCE</scope>
    <source>
        <strain evidence="10">CBS 6242</strain>
    </source>
</reference>
<keyword evidence="11" id="KW-1185">Reference proteome</keyword>
<evidence type="ECO:0000259" key="8">
    <source>
        <dbReference type="Pfam" id="PF04100"/>
    </source>
</evidence>
<evidence type="ECO:0000256" key="7">
    <source>
        <dbReference type="SAM" id="Coils"/>
    </source>
</evidence>
<evidence type="ECO:0000256" key="2">
    <source>
        <dbReference type="ARBA" id="ARBA00004481"/>
    </source>
</evidence>
<dbReference type="InterPro" id="IPR039766">
    <property type="entry name" value="Vps53"/>
</dbReference>
<feature type="domain" description="Vps53 N-terminal" evidence="8">
    <location>
        <begin position="35"/>
        <end position="395"/>
    </location>
</feature>
<accession>A0A8K0JJ72</accession>
<comment type="caution">
    <text evidence="10">The sequence shown here is derived from an EMBL/GenBank/DDBJ whole genome shotgun (WGS) entry which is preliminary data.</text>
</comment>
<dbReference type="Pfam" id="PF04100">
    <property type="entry name" value="Vps53_N"/>
    <property type="match status" value="1"/>
</dbReference>
<dbReference type="PANTHER" id="PTHR12820:SF0">
    <property type="entry name" value="VACUOLAR PROTEIN SORTING-ASSOCIATED PROTEIN 53 HOMOLOG"/>
    <property type="match status" value="1"/>
</dbReference>
<feature type="domain" description="Vps53 C-terminal" evidence="9">
    <location>
        <begin position="629"/>
        <end position="710"/>
    </location>
</feature>
<evidence type="ECO:0000256" key="4">
    <source>
        <dbReference type="ARBA" id="ARBA00022753"/>
    </source>
</evidence>
<dbReference type="InterPro" id="IPR031745">
    <property type="entry name" value="Vps53_C"/>
</dbReference>
<gene>
    <name evidence="10" type="ORF">FFLO_04255</name>
</gene>
<protein>
    <recommendedName>
        <fullName evidence="12">Vps53 N-terminal domain-containing protein</fullName>
    </recommendedName>
</protein>
<dbReference type="GO" id="GO:0005829">
    <property type="term" value="C:cytosol"/>
    <property type="evidence" value="ECO:0007669"/>
    <property type="project" value="GOC"/>
</dbReference>
<organism evidence="10 11">
    <name type="scientific">Filobasidium floriforme</name>
    <dbReference type="NCBI Taxonomy" id="5210"/>
    <lineage>
        <taxon>Eukaryota</taxon>
        <taxon>Fungi</taxon>
        <taxon>Dikarya</taxon>
        <taxon>Basidiomycota</taxon>
        <taxon>Agaricomycotina</taxon>
        <taxon>Tremellomycetes</taxon>
        <taxon>Filobasidiales</taxon>
        <taxon>Filobasidiaceae</taxon>
        <taxon>Filobasidium</taxon>
    </lineage>
</organism>
<dbReference type="AlphaFoldDB" id="A0A8K0JJ72"/>
<dbReference type="Pfam" id="PF16854">
    <property type="entry name" value="VPS53_C"/>
    <property type="match status" value="1"/>
</dbReference>
<evidence type="ECO:0000313" key="11">
    <source>
        <dbReference type="Proteomes" id="UP000812966"/>
    </source>
</evidence>
<dbReference type="InterPro" id="IPR007234">
    <property type="entry name" value="Vps53_N"/>
</dbReference>
<keyword evidence="4" id="KW-0967">Endosome</keyword>
<feature type="coiled-coil region" evidence="7">
    <location>
        <begin position="87"/>
        <end position="114"/>
    </location>
</feature>
<evidence type="ECO:0000256" key="1">
    <source>
        <dbReference type="ARBA" id="ARBA00004150"/>
    </source>
</evidence>
<dbReference type="Proteomes" id="UP000812966">
    <property type="component" value="Unassembled WGS sequence"/>
</dbReference>
<comment type="subcellular location">
    <subcellularLocation>
        <location evidence="2">Endosome membrane</location>
        <topology evidence="2">Peripheral membrane protein</topology>
    </subcellularLocation>
    <subcellularLocation>
        <location evidence="1">Golgi apparatus</location>
        <location evidence="1">trans-Golgi network membrane</location>
        <topology evidence="1">Peripheral membrane protein</topology>
    </subcellularLocation>
</comment>
<evidence type="ECO:0008006" key="12">
    <source>
        <dbReference type="Google" id="ProtNLM"/>
    </source>
</evidence>
<dbReference type="GO" id="GO:0000938">
    <property type="term" value="C:GARP complex"/>
    <property type="evidence" value="ECO:0007669"/>
    <property type="project" value="InterPro"/>
</dbReference>
<evidence type="ECO:0000256" key="3">
    <source>
        <dbReference type="ARBA" id="ARBA00008628"/>
    </source>
</evidence>
<keyword evidence="7" id="KW-0175">Coiled coil</keyword>
<evidence type="ECO:0000256" key="5">
    <source>
        <dbReference type="ARBA" id="ARBA00023034"/>
    </source>
</evidence>